<protein>
    <recommendedName>
        <fullName evidence="1">PrcB C-terminal domain-containing protein</fullName>
    </recommendedName>
</protein>
<dbReference type="OrthoDB" id="2375880at2"/>
<gene>
    <name evidence="2" type="ORF">SPTER_35580</name>
</gene>
<accession>A0A517DXR1</accession>
<organism evidence="2 3">
    <name type="scientific">Sporomusa termitida</name>
    <dbReference type="NCBI Taxonomy" id="2377"/>
    <lineage>
        <taxon>Bacteria</taxon>
        <taxon>Bacillati</taxon>
        <taxon>Bacillota</taxon>
        <taxon>Negativicutes</taxon>
        <taxon>Selenomonadales</taxon>
        <taxon>Sporomusaceae</taxon>
        <taxon>Sporomusa</taxon>
    </lineage>
</organism>
<evidence type="ECO:0000313" key="3">
    <source>
        <dbReference type="Proteomes" id="UP000320776"/>
    </source>
</evidence>
<keyword evidence="3" id="KW-1185">Reference proteome</keyword>
<dbReference type="RefSeq" id="WP_144351557.1">
    <property type="nucleotide sequence ID" value="NZ_CP036259.1"/>
</dbReference>
<dbReference type="KEGG" id="sted:SPTER_35580"/>
<dbReference type="AlphaFoldDB" id="A0A517DXR1"/>
<dbReference type="Pfam" id="PF14343">
    <property type="entry name" value="PrcB_C"/>
    <property type="match status" value="1"/>
</dbReference>
<feature type="domain" description="PrcB C-terminal" evidence="1">
    <location>
        <begin position="309"/>
        <end position="364"/>
    </location>
</feature>
<reference evidence="2 3" key="1">
    <citation type="submission" date="2019-02" db="EMBL/GenBank/DDBJ databases">
        <title>Closed genome of Sporomusa termitida DSM 4440.</title>
        <authorList>
            <person name="Poehlein A."/>
            <person name="Daniel R."/>
        </authorList>
    </citation>
    <scope>NUCLEOTIDE SEQUENCE [LARGE SCALE GENOMIC DNA]</scope>
    <source>
        <strain evidence="2 3">DSM 4440</strain>
    </source>
</reference>
<sequence length="397" mass="42849">MNFNKKQVKFIAAVTGLGVMLMGPGAVFPGQAAAKRLEPIPATVSEPGVQLLPANMQLTDPAAVTEDGTAAAQAAAATSVQPQATASKIFAVPLDQAITAAKPAVYLKDTAMQGLADTLTKVSVVLPGRVAASTSKIDVGPGVANLDYAKVIKWQQNVDAGYERWRLDPLQVARREGKQYGFTDQDTFTIVKRLATSNLARHGEIHVKVTHKGKDYTMILVKPFGGGDAIWTTYKVVGQYKPVPPVENPGKTLFSTTKYDGWSWQQGRYLKDMAFATVVDYNYQLKKDKRIPENVLSKIKNINYDKKVVLFAYLGTAPSGGYGIGIEKVVLNGSKMTVTVRTQSPGRGAAVTMALTQPADYIVLDKAIFSSRGGVDITFVDQNGKVLSKNKLTISHR</sequence>
<dbReference type="InterPro" id="IPR025748">
    <property type="entry name" value="PrcB_C_dom"/>
</dbReference>
<name>A0A517DXR1_9FIRM</name>
<dbReference type="Proteomes" id="UP000320776">
    <property type="component" value="Chromosome"/>
</dbReference>
<proteinExistence type="predicted"/>
<evidence type="ECO:0000313" key="2">
    <source>
        <dbReference type="EMBL" id="QDR82137.1"/>
    </source>
</evidence>
<dbReference type="EMBL" id="CP036259">
    <property type="protein sequence ID" value="QDR82137.1"/>
    <property type="molecule type" value="Genomic_DNA"/>
</dbReference>
<evidence type="ECO:0000259" key="1">
    <source>
        <dbReference type="Pfam" id="PF14343"/>
    </source>
</evidence>